<keyword evidence="2" id="KW-1185">Reference proteome</keyword>
<dbReference type="AlphaFoldDB" id="A0A151PH30"/>
<accession>A0A151PH30</accession>
<evidence type="ECO:0000313" key="1">
    <source>
        <dbReference type="EMBL" id="KYO48318.1"/>
    </source>
</evidence>
<organism evidence="1 2">
    <name type="scientific">Alligator mississippiensis</name>
    <name type="common">American alligator</name>
    <dbReference type="NCBI Taxonomy" id="8496"/>
    <lineage>
        <taxon>Eukaryota</taxon>
        <taxon>Metazoa</taxon>
        <taxon>Chordata</taxon>
        <taxon>Craniata</taxon>
        <taxon>Vertebrata</taxon>
        <taxon>Euteleostomi</taxon>
        <taxon>Archelosauria</taxon>
        <taxon>Archosauria</taxon>
        <taxon>Crocodylia</taxon>
        <taxon>Alligatoridae</taxon>
        <taxon>Alligatorinae</taxon>
        <taxon>Alligator</taxon>
    </lineage>
</organism>
<name>A0A151PH30_ALLMI</name>
<sequence>MWFGNWAPAVMSVNSPFFSLPAAFSFAVEISTCKYQHITGTVLRHACNREPGPICYFKREAAQRERALQARQDAATTSFHSN</sequence>
<dbReference type="Proteomes" id="UP000050525">
    <property type="component" value="Unassembled WGS sequence"/>
</dbReference>
<comment type="caution">
    <text evidence="1">The sequence shown here is derived from an EMBL/GenBank/DDBJ whole genome shotgun (WGS) entry which is preliminary data.</text>
</comment>
<protein>
    <submittedName>
        <fullName evidence="1">Uncharacterized protein</fullName>
    </submittedName>
</protein>
<dbReference type="EMBL" id="AKHW03000227">
    <property type="protein sequence ID" value="KYO48318.1"/>
    <property type="molecule type" value="Genomic_DNA"/>
</dbReference>
<reference evidence="1 2" key="1">
    <citation type="journal article" date="2012" name="Genome Biol.">
        <title>Sequencing three crocodilian genomes to illuminate the evolution of archosaurs and amniotes.</title>
        <authorList>
            <person name="St John J.A."/>
            <person name="Braun E.L."/>
            <person name="Isberg S.R."/>
            <person name="Miles L.G."/>
            <person name="Chong A.Y."/>
            <person name="Gongora J."/>
            <person name="Dalzell P."/>
            <person name="Moran C."/>
            <person name="Bed'hom B."/>
            <person name="Abzhanov A."/>
            <person name="Burgess S.C."/>
            <person name="Cooksey A.M."/>
            <person name="Castoe T.A."/>
            <person name="Crawford N.G."/>
            <person name="Densmore L.D."/>
            <person name="Drew J.C."/>
            <person name="Edwards S.V."/>
            <person name="Faircloth B.C."/>
            <person name="Fujita M.K."/>
            <person name="Greenwold M.J."/>
            <person name="Hoffmann F.G."/>
            <person name="Howard J.M."/>
            <person name="Iguchi T."/>
            <person name="Janes D.E."/>
            <person name="Khan S.Y."/>
            <person name="Kohno S."/>
            <person name="de Koning A.J."/>
            <person name="Lance S.L."/>
            <person name="McCarthy F.M."/>
            <person name="McCormack J.E."/>
            <person name="Merchant M.E."/>
            <person name="Peterson D.G."/>
            <person name="Pollock D.D."/>
            <person name="Pourmand N."/>
            <person name="Raney B.J."/>
            <person name="Roessler K.A."/>
            <person name="Sanford J.R."/>
            <person name="Sawyer R.H."/>
            <person name="Schmidt C.J."/>
            <person name="Triplett E.W."/>
            <person name="Tuberville T.D."/>
            <person name="Venegas-Anaya M."/>
            <person name="Howard J.T."/>
            <person name="Jarvis E.D."/>
            <person name="Guillette L.J.Jr."/>
            <person name="Glenn T.C."/>
            <person name="Green R.E."/>
            <person name="Ray D.A."/>
        </authorList>
    </citation>
    <scope>NUCLEOTIDE SEQUENCE [LARGE SCALE GENOMIC DNA]</scope>
    <source>
        <strain evidence="1">KSC_2009_1</strain>
    </source>
</reference>
<evidence type="ECO:0000313" key="2">
    <source>
        <dbReference type="Proteomes" id="UP000050525"/>
    </source>
</evidence>
<proteinExistence type="predicted"/>
<gene>
    <name evidence="1" type="ORF">Y1Q_0024685</name>
</gene>